<proteinExistence type="predicted"/>
<keyword evidence="3" id="KW-1185">Reference proteome</keyword>
<name>A0A7W0CJE9_9ACTN</name>
<dbReference type="Proteomes" id="UP000530928">
    <property type="component" value="Unassembled WGS sequence"/>
</dbReference>
<organism evidence="2 3">
    <name type="scientific">Nonomuraea soli</name>
    <dbReference type="NCBI Taxonomy" id="1032476"/>
    <lineage>
        <taxon>Bacteria</taxon>
        <taxon>Bacillati</taxon>
        <taxon>Actinomycetota</taxon>
        <taxon>Actinomycetes</taxon>
        <taxon>Streptosporangiales</taxon>
        <taxon>Streptosporangiaceae</taxon>
        <taxon>Nonomuraea</taxon>
    </lineage>
</organism>
<reference evidence="2 3" key="1">
    <citation type="submission" date="2020-07" db="EMBL/GenBank/DDBJ databases">
        <title>Genomic Encyclopedia of Type Strains, Phase IV (KMG-IV): sequencing the most valuable type-strain genomes for metagenomic binning, comparative biology and taxonomic classification.</title>
        <authorList>
            <person name="Goeker M."/>
        </authorList>
    </citation>
    <scope>NUCLEOTIDE SEQUENCE [LARGE SCALE GENOMIC DNA]</scope>
    <source>
        <strain evidence="2 3">DSM 45533</strain>
    </source>
</reference>
<sequence length="817" mass="89785">MSALLRIAGLPIRTWLAGSAPGLFELIRLLEQADARYRAQATALADRLGELVPTLPVAERRLVLSVRRSLHQGKHPATTALRPIVPEALRPALDEHERLSGLVRDLEQQAGRHLDTEHERLLSLPWDLIGSSLTHDRESFDIAADIRRRLAAGEPWTSKRLRRSSEYLWRMIARGTVKTTPRGWLGHVALLRLADVELHGAAGISVTDEAAVEWTQNVHTHRVDLAGAEPLDPEHLISLTPLHWLDDGRLAIWTRDTTKPGSRDMMTCKVRLAAGLDRIVEALGPRARTVGDLTRELPQVSPAFLGKLARRGILDVSAPPHRQRRPWRTITEQETPRETGFVDVYRRANEPLSADLATLQHAFEQCRRIHALIRAEHPPTPPAFLDRIGEQPQPLMDVFVAEAAGQEAPSTRGRGRTGWPAAKSPGSAYGRLLALIAAADGPVDIGADTLDELGTPQAPLTWPTDVMVRPLASGGWVLDGSGPAGVLDARFVDALRWLHGSVPAADDYRAFLDELDRLTGLPSVEVLYPPLSERAANAVRRPRYTKLWTGDPYCGQYWPSWDPDGFLPLGDLTVHQADGRVVISHAGRPVRIVQHVTRTATAPWTVLTEILNAGSLARAAHTPRLGFSLGAHPGRTFVPRITVAGTLVVSPAQWSLDPARLSFLGGGDLSELRALDRLRAELGLPRWVFLSYHRYGTQPVGCDLESVRAPRVLDQMLKALAKSDDPQRLIITEMIPAPDELPVRAATDPVAAELMIRLPYDLSPQALAARAVSAQSPRRPLMPEPNEVDDLIDDLELHSSPAVEEASIHCTQICPFG</sequence>
<evidence type="ECO:0000313" key="3">
    <source>
        <dbReference type="Proteomes" id="UP000530928"/>
    </source>
</evidence>
<dbReference type="Pfam" id="PF04738">
    <property type="entry name" value="Lant_dehydr_N"/>
    <property type="match status" value="1"/>
</dbReference>
<dbReference type="AlphaFoldDB" id="A0A7W0CJE9"/>
<dbReference type="RefSeq" id="WP_181611013.1">
    <property type="nucleotide sequence ID" value="NZ_BAABAM010000002.1"/>
</dbReference>
<dbReference type="EMBL" id="JACDUR010000003">
    <property type="protein sequence ID" value="MBA2892317.1"/>
    <property type="molecule type" value="Genomic_DNA"/>
</dbReference>
<evidence type="ECO:0000259" key="1">
    <source>
        <dbReference type="Pfam" id="PF04738"/>
    </source>
</evidence>
<gene>
    <name evidence="2" type="ORF">HNR30_003658</name>
</gene>
<protein>
    <recommendedName>
        <fullName evidence="1">Lantibiotic dehydratase N-terminal domain-containing protein</fullName>
    </recommendedName>
</protein>
<evidence type="ECO:0000313" key="2">
    <source>
        <dbReference type="EMBL" id="MBA2892317.1"/>
    </source>
</evidence>
<dbReference type="InterPro" id="IPR006827">
    <property type="entry name" value="Lant_deHydtase_N"/>
</dbReference>
<accession>A0A7W0CJE9</accession>
<comment type="caution">
    <text evidence="2">The sequence shown here is derived from an EMBL/GenBank/DDBJ whole genome shotgun (WGS) entry which is preliminary data.</text>
</comment>
<feature type="domain" description="Lantibiotic dehydratase N-terminal" evidence="1">
    <location>
        <begin position="474"/>
        <end position="693"/>
    </location>
</feature>